<reference evidence="5" key="1">
    <citation type="submission" date="2021-01" db="EMBL/GenBank/DDBJ databases">
        <title>Chromosome-level genome assembly of a human fungal pathogen reveals clustering of transcriptionally co-regulated genes.</title>
        <authorList>
            <person name="Voorhies M."/>
            <person name="Cohen S."/>
            <person name="Shea T.P."/>
            <person name="Petrus S."/>
            <person name="Munoz J.F."/>
            <person name="Poplawski S."/>
            <person name="Goldman W.E."/>
            <person name="Michael T."/>
            <person name="Cuomo C.A."/>
            <person name="Sil A."/>
            <person name="Beyhan S."/>
        </authorList>
    </citation>
    <scope>NUCLEOTIDE SEQUENCE</scope>
    <source>
        <strain evidence="5">WU24</strain>
    </source>
</reference>
<dbReference type="GO" id="GO:0042799">
    <property type="term" value="F:histone H4K20 methyltransferase activity"/>
    <property type="evidence" value="ECO:0007669"/>
    <property type="project" value="TreeGrafter"/>
</dbReference>
<dbReference type="OrthoDB" id="438641at2759"/>
<gene>
    <name evidence="5" type="ORF">I7I51_04617</name>
</gene>
<dbReference type="SUPFAM" id="SSF82199">
    <property type="entry name" value="SET domain"/>
    <property type="match status" value="2"/>
</dbReference>
<feature type="compositionally biased region" description="Low complexity" evidence="4">
    <location>
        <begin position="902"/>
        <end position="912"/>
    </location>
</feature>
<keyword evidence="1" id="KW-0489">Methyltransferase</keyword>
<evidence type="ECO:0000313" key="6">
    <source>
        <dbReference type="Proteomes" id="UP000663671"/>
    </source>
</evidence>
<keyword evidence="2" id="KW-0808">Transferase</keyword>
<dbReference type="PANTHER" id="PTHR46402:SF2">
    <property type="entry name" value="HISTONE-LYSINE N-TRIMETHYLTRANSFERASE SMYD5"/>
    <property type="match status" value="1"/>
</dbReference>
<evidence type="ECO:0000313" key="5">
    <source>
        <dbReference type="EMBL" id="QSS59821.1"/>
    </source>
</evidence>
<evidence type="ECO:0008006" key="7">
    <source>
        <dbReference type="Google" id="ProtNLM"/>
    </source>
</evidence>
<evidence type="ECO:0000256" key="4">
    <source>
        <dbReference type="SAM" id="MobiDB-lite"/>
    </source>
</evidence>
<dbReference type="VEuPathDB" id="FungiDB:I7I51_04617"/>
<feature type="region of interest" description="Disordered" evidence="4">
    <location>
        <begin position="24"/>
        <end position="51"/>
    </location>
</feature>
<dbReference type="GO" id="GO:0045814">
    <property type="term" value="P:negative regulation of gene expression, epigenetic"/>
    <property type="evidence" value="ECO:0007669"/>
    <property type="project" value="TreeGrafter"/>
</dbReference>
<accession>A0A8A1M1G6</accession>
<dbReference type="Proteomes" id="UP000663671">
    <property type="component" value="Chromosome 4"/>
</dbReference>
<protein>
    <recommendedName>
        <fullName evidence="7">SET domain-containing protein</fullName>
    </recommendedName>
</protein>
<dbReference type="InterPro" id="IPR046341">
    <property type="entry name" value="SET_dom_sf"/>
</dbReference>
<feature type="region of interest" description="Disordered" evidence="4">
    <location>
        <begin position="868"/>
        <end position="958"/>
    </location>
</feature>
<evidence type="ECO:0000256" key="3">
    <source>
        <dbReference type="ARBA" id="ARBA00022691"/>
    </source>
</evidence>
<evidence type="ECO:0000256" key="2">
    <source>
        <dbReference type="ARBA" id="ARBA00022679"/>
    </source>
</evidence>
<feature type="region of interest" description="Disordered" evidence="4">
    <location>
        <begin position="577"/>
        <end position="617"/>
    </location>
</feature>
<proteinExistence type="predicted"/>
<dbReference type="GO" id="GO:0032259">
    <property type="term" value="P:methylation"/>
    <property type="evidence" value="ECO:0007669"/>
    <property type="project" value="UniProtKB-KW"/>
</dbReference>
<keyword evidence="3" id="KW-0949">S-adenosyl-L-methionine</keyword>
<dbReference type="Gene3D" id="2.170.270.10">
    <property type="entry name" value="SET domain"/>
    <property type="match status" value="1"/>
</dbReference>
<evidence type="ECO:0000256" key="1">
    <source>
        <dbReference type="ARBA" id="ARBA00022603"/>
    </source>
</evidence>
<dbReference type="EMBL" id="CP069110">
    <property type="protein sequence ID" value="QSS59821.1"/>
    <property type="molecule type" value="Genomic_DNA"/>
</dbReference>
<sequence>MAGYPGFTYPTLVAVPIVQINPSDGSFADSRRGQQRAAGPSDNEEGVGHELPHVYFPDRPDLFKEVEWGSLPGQKDTQKAYKLWSTQDSCLGDENIRLRSYPRAKSTEHLNNPRTCLARNVYENILHSDLFPSPQPVKENAQYRYIPQTDRYEPLRYWQIFHLNNPSRDASPELPSSPILINGYNVLTDRFWTKKRLQAQLRSRNLDPNGLVRDLRQRLHDSEQLSRENLLPREDLSHWGISRNNDFTIRISAEAELKPMDIYTWAIILSPYNPTYWTSRAYLHYEKGYFDLAIGDAYRAQILCEVLINPQLRNRQPGLYIRIWDALEKHILQIPTTNVNRAGAVELLRGSDGVNCFIPTICTVIHHIISLSLLSLHCWSDYEAVERPLAERPVEDDRATQEIRERWARVKPLVKPLVETNQQYQKSNSDEYFFETNYGHVILRDYPYSAQDVDRTIDVFKKRITEHFVGRSQVVNSMPKIAVDKDTEGNLGVYAVTDIEVGEIVYVDEPSIRGHLHNFMPNEQVEHRCENCKRQIEADTPVLAGQALGTNQQVSRKALCSCSKLSSTPLFWCPLPSDEDERSSSSPTRMVTRSQTAATKRQRTDAESPDSEPVAPPTKKLRSCLEIARSLYHYHACGKDWTWLHDSMRPRRCFPYTNESHGTLLSLLLREVFDITLHRRKVDKRPALLAHEIDELLPLFAGKANDNFPFSFSANVRVPFDILISLGVDIFRDLTFDTWVIQSVLRKLVPNVIPWDAHRRGPLDHPEGQTIKLARSSMHGTTGQLEPTLRDLYIFPGVAMFNHFCNDAHNVIWDWDSSVPNRIIIWARKNIPKDAELVLSYASRQLSHQNAFRLFQSRCNCPKCIENTSNDSTPSYPGNYDHPSHPRTPSGSGSVHSGGGINQSSGQNSDQGRASTSPSVQDDQDDTDRPENPIRQINVDENYDESTSSGSTEIPRDP</sequence>
<dbReference type="AlphaFoldDB" id="A0A8A1M1G6"/>
<dbReference type="PANTHER" id="PTHR46402">
    <property type="entry name" value="SET AND MYND DOMAIN-CONTAINING PROTEIN 5"/>
    <property type="match status" value="1"/>
</dbReference>
<name>A0A8A1M1G6_AJECA</name>
<organism evidence="5 6">
    <name type="scientific">Ajellomyces capsulatus</name>
    <name type="common">Darling's disease fungus</name>
    <name type="synonym">Histoplasma capsulatum</name>
    <dbReference type="NCBI Taxonomy" id="5037"/>
    <lineage>
        <taxon>Eukaryota</taxon>
        <taxon>Fungi</taxon>
        <taxon>Dikarya</taxon>
        <taxon>Ascomycota</taxon>
        <taxon>Pezizomycotina</taxon>
        <taxon>Eurotiomycetes</taxon>
        <taxon>Eurotiomycetidae</taxon>
        <taxon>Onygenales</taxon>
        <taxon>Ajellomycetaceae</taxon>
        <taxon>Histoplasma</taxon>
    </lineage>
</organism>